<dbReference type="AlphaFoldDB" id="A0A077ZTC6"/>
<organism evidence="1 2">
    <name type="scientific">Stylonychia lemnae</name>
    <name type="common">Ciliate</name>
    <dbReference type="NCBI Taxonomy" id="5949"/>
    <lineage>
        <taxon>Eukaryota</taxon>
        <taxon>Sar</taxon>
        <taxon>Alveolata</taxon>
        <taxon>Ciliophora</taxon>
        <taxon>Intramacronucleata</taxon>
        <taxon>Spirotrichea</taxon>
        <taxon>Stichotrichia</taxon>
        <taxon>Sporadotrichida</taxon>
        <taxon>Oxytrichidae</taxon>
        <taxon>Stylonychinae</taxon>
        <taxon>Stylonychia</taxon>
    </lineage>
</organism>
<dbReference type="EMBL" id="CCKQ01001464">
    <property type="protein sequence ID" value="CDW72580.1"/>
    <property type="molecule type" value="Genomic_DNA"/>
</dbReference>
<evidence type="ECO:0000313" key="2">
    <source>
        <dbReference type="Proteomes" id="UP000039865"/>
    </source>
</evidence>
<accession>A0A077ZTC6</accession>
<gene>
    <name evidence="1" type="primary">Contig11310.g12085</name>
    <name evidence="1" type="ORF">STYLEM_1542</name>
</gene>
<keyword evidence="2" id="KW-1185">Reference proteome</keyword>
<dbReference type="Proteomes" id="UP000039865">
    <property type="component" value="Unassembled WGS sequence"/>
</dbReference>
<reference evidence="1 2" key="1">
    <citation type="submission" date="2014-06" db="EMBL/GenBank/DDBJ databases">
        <authorList>
            <person name="Swart Estienne"/>
        </authorList>
    </citation>
    <scope>NUCLEOTIDE SEQUENCE [LARGE SCALE GENOMIC DNA]</scope>
    <source>
        <strain evidence="1 2">130c</strain>
    </source>
</reference>
<protein>
    <submittedName>
        <fullName evidence="1">Uncharacterized protein</fullName>
    </submittedName>
</protein>
<proteinExistence type="predicted"/>
<sequence length="87" mass="10176">MLPNYQKTSILQMLLISPIAYFDSLKILLSSIYQFSSYSLIFYQRQSFLFDIWIGIKLSQLFNLEHQMLKIAKFSGQSLCLKVLTSK</sequence>
<name>A0A077ZTC6_STYLE</name>
<evidence type="ECO:0000313" key="1">
    <source>
        <dbReference type="EMBL" id="CDW72580.1"/>
    </source>
</evidence>
<dbReference type="InParanoid" id="A0A077ZTC6"/>